<proteinExistence type="inferred from homology"/>
<dbReference type="KEGG" id="lcu:PL11_008745"/>
<sequence>MADETNIILQSDDPELGNIEIAPNVLEIIAGVATTEVEGVNRMRSSIATSLNELIGRKKEHGKGVKLTYNSDHELVVDIDVFLNYGVSVPKVALEIQSQVEQQLYFMTELEVSEVNVHVQGVVPEKTESSVDPNNPFANDDTENGEESGN</sequence>
<feature type="compositionally biased region" description="Acidic residues" evidence="2">
    <location>
        <begin position="140"/>
        <end position="150"/>
    </location>
</feature>
<protein>
    <submittedName>
        <fullName evidence="3">Alkaline-shock protein</fullName>
    </submittedName>
</protein>
<gene>
    <name evidence="3" type="ORF">PL11_008745</name>
</gene>
<accession>A0A1S6QK37</accession>
<dbReference type="PANTHER" id="PTHR34297">
    <property type="entry name" value="HYPOTHETICAL CYTOSOLIC PROTEIN-RELATED"/>
    <property type="match status" value="1"/>
</dbReference>
<dbReference type="RefSeq" id="WP_035167255.1">
    <property type="nucleotide sequence ID" value="NZ_CP018906.1"/>
</dbReference>
<evidence type="ECO:0000256" key="2">
    <source>
        <dbReference type="SAM" id="MobiDB-lite"/>
    </source>
</evidence>
<dbReference type="OrthoDB" id="9793465at2"/>
<evidence type="ECO:0000313" key="4">
    <source>
        <dbReference type="Proteomes" id="UP000030361"/>
    </source>
</evidence>
<dbReference type="eggNOG" id="COG1302">
    <property type="taxonomic scope" value="Bacteria"/>
</dbReference>
<dbReference type="AlphaFoldDB" id="A0A1S6QK37"/>
<name>A0A1S6QK37_9LACO</name>
<evidence type="ECO:0000256" key="1">
    <source>
        <dbReference type="ARBA" id="ARBA00005721"/>
    </source>
</evidence>
<reference evidence="3 4" key="1">
    <citation type="journal article" date="2015" name="Genome Announc.">
        <title>Genome Sequence of Lactobacillus curieae CCTCC M 2011381T, a Novel Producer of Gamma-aminobutyric Acid.</title>
        <authorList>
            <person name="Wang Y."/>
            <person name="Wang Y."/>
            <person name="Lang C."/>
            <person name="Wei D."/>
            <person name="Xu P."/>
            <person name="Xie J."/>
        </authorList>
    </citation>
    <scope>NUCLEOTIDE SEQUENCE [LARGE SCALE GENOMIC DNA]</scope>
    <source>
        <strain evidence="3 4">CCTCC M 2011381</strain>
    </source>
</reference>
<dbReference type="Proteomes" id="UP000030361">
    <property type="component" value="Chromosome"/>
</dbReference>
<dbReference type="EMBL" id="CP018906">
    <property type="protein sequence ID" value="AQW21998.1"/>
    <property type="molecule type" value="Genomic_DNA"/>
</dbReference>
<evidence type="ECO:0000313" key="3">
    <source>
        <dbReference type="EMBL" id="AQW21998.1"/>
    </source>
</evidence>
<dbReference type="Pfam" id="PF03780">
    <property type="entry name" value="Asp23"/>
    <property type="match status" value="1"/>
</dbReference>
<comment type="similarity">
    <text evidence="1">Belongs to the asp23 family.</text>
</comment>
<feature type="region of interest" description="Disordered" evidence="2">
    <location>
        <begin position="124"/>
        <end position="150"/>
    </location>
</feature>
<dbReference type="InterPro" id="IPR005531">
    <property type="entry name" value="Asp23"/>
</dbReference>
<dbReference type="PANTHER" id="PTHR34297:SF1">
    <property type="entry name" value="ASP23_GLS24 FAMILY ENVELOPE STRESS RESPONSE PROTEIN"/>
    <property type="match status" value="1"/>
</dbReference>
<keyword evidence="4" id="KW-1185">Reference proteome</keyword>
<organism evidence="3 4">
    <name type="scientific">Lentilactobacillus curieae</name>
    <dbReference type="NCBI Taxonomy" id="1138822"/>
    <lineage>
        <taxon>Bacteria</taxon>
        <taxon>Bacillati</taxon>
        <taxon>Bacillota</taxon>
        <taxon>Bacilli</taxon>
        <taxon>Lactobacillales</taxon>
        <taxon>Lactobacillaceae</taxon>
        <taxon>Lentilactobacillus</taxon>
    </lineage>
</organism>